<dbReference type="NCBIfam" id="TIGR00494">
    <property type="entry name" value="crcB"/>
    <property type="match status" value="1"/>
</dbReference>
<dbReference type="GO" id="GO:0062054">
    <property type="term" value="F:fluoride channel activity"/>
    <property type="evidence" value="ECO:0007669"/>
    <property type="project" value="UniProtKB-UniRule"/>
</dbReference>
<feature type="transmembrane region" description="Helical" evidence="12">
    <location>
        <begin position="33"/>
        <end position="56"/>
    </location>
</feature>
<evidence type="ECO:0000256" key="2">
    <source>
        <dbReference type="ARBA" id="ARBA00022475"/>
    </source>
</evidence>
<dbReference type="PANTHER" id="PTHR28259:SF1">
    <property type="entry name" value="FLUORIDE EXPORT PROTEIN 1-RELATED"/>
    <property type="match status" value="1"/>
</dbReference>
<evidence type="ECO:0000256" key="1">
    <source>
        <dbReference type="ARBA" id="ARBA00004651"/>
    </source>
</evidence>
<feature type="binding site" evidence="12">
    <location>
        <position position="74"/>
    </location>
    <ligand>
        <name>Na(+)</name>
        <dbReference type="ChEBI" id="CHEBI:29101"/>
        <note>structural</note>
    </ligand>
</feature>
<dbReference type="AlphaFoldDB" id="A0A147IPJ2"/>
<keyword evidence="6 12" id="KW-0915">Sodium</keyword>
<comment type="subcellular location">
    <subcellularLocation>
        <location evidence="1 12">Cell membrane</location>
        <topology evidence="1 12">Multi-pass membrane protein</topology>
    </subcellularLocation>
</comment>
<evidence type="ECO:0000256" key="11">
    <source>
        <dbReference type="ARBA" id="ARBA00035585"/>
    </source>
</evidence>
<feature type="binding site" evidence="12">
    <location>
        <position position="77"/>
    </location>
    <ligand>
        <name>Na(+)</name>
        <dbReference type="ChEBI" id="CHEBI:29101"/>
        <note>structural</note>
    </ligand>
</feature>
<evidence type="ECO:0000313" key="13">
    <source>
        <dbReference type="EMBL" id="KTT97134.1"/>
    </source>
</evidence>
<keyword evidence="3" id="KW-0997">Cell inner membrane</keyword>
<comment type="caution">
    <text evidence="13">The sequence shown here is derived from an EMBL/GenBank/DDBJ whole genome shotgun (WGS) entry which is preliminary data.</text>
</comment>
<dbReference type="OrthoDB" id="9806299at2"/>
<sequence length="124" mass="12992">MSPLFLVMLGGALGSGARYWTGRQMLDAFGPDFPYGTLTVNWVGGLLMGLLAGVLARTGGTEGWRLFIGVGILGGFTTFSSFSLDTITLIERGQITVALGYIALSLLGSLAALWAGLSITRIFA</sequence>
<evidence type="ECO:0000256" key="10">
    <source>
        <dbReference type="ARBA" id="ARBA00035120"/>
    </source>
</evidence>
<keyword evidence="9 12" id="KW-0407">Ion channel</keyword>
<dbReference type="RefSeq" id="WP_058746005.1">
    <property type="nucleotide sequence ID" value="NZ_LDTF01000068.1"/>
</dbReference>
<comment type="catalytic activity">
    <reaction evidence="11">
        <text>fluoride(in) = fluoride(out)</text>
        <dbReference type="Rhea" id="RHEA:76159"/>
        <dbReference type="ChEBI" id="CHEBI:17051"/>
    </reaction>
    <physiologicalReaction direction="left-to-right" evidence="11">
        <dbReference type="Rhea" id="RHEA:76160"/>
    </physiologicalReaction>
</comment>
<evidence type="ECO:0000256" key="4">
    <source>
        <dbReference type="ARBA" id="ARBA00022692"/>
    </source>
</evidence>
<keyword evidence="7 12" id="KW-0406">Ion transport</keyword>
<dbReference type="PATRIC" id="fig|172044.3.peg.2490"/>
<protein>
    <recommendedName>
        <fullName evidence="12">Fluoride-specific ion channel FluC</fullName>
    </recommendedName>
</protein>
<comment type="activity regulation">
    <text evidence="12">Na(+) is not transported, but it plays an essential structural role and its presence is essential for fluoride channel function.</text>
</comment>
<dbReference type="HAMAP" id="MF_00454">
    <property type="entry name" value="FluC"/>
    <property type="match status" value="1"/>
</dbReference>
<comment type="function">
    <text evidence="12">Fluoride-specific ion channel. Important for reducing fluoride concentration in the cell, thus reducing its toxicity.</text>
</comment>
<dbReference type="Proteomes" id="UP000073923">
    <property type="component" value="Unassembled WGS sequence"/>
</dbReference>
<evidence type="ECO:0000256" key="3">
    <source>
        <dbReference type="ARBA" id="ARBA00022519"/>
    </source>
</evidence>
<feature type="transmembrane region" description="Helical" evidence="12">
    <location>
        <begin position="95"/>
        <end position="117"/>
    </location>
</feature>
<keyword evidence="8 12" id="KW-0472">Membrane</keyword>
<evidence type="ECO:0000256" key="7">
    <source>
        <dbReference type="ARBA" id="ARBA00023065"/>
    </source>
</evidence>
<gene>
    <name evidence="12" type="primary">fluC</name>
    <name evidence="12" type="synonym">crcB</name>
    <name evidence="13" type="ORF">NS355_12445</name>
</gene>
<keyword evidence="4 12" id="KW-0812">Transmembrane</keyword>
<comment type="similarity">
    <text evidence="10 12">Belongs to the fluoride channel Fluc/FEX (TC 1.A.43) family.</text>
</comment>
<name>A0A147IPJ2_9SPHN</name>
<keyword evidence="2 12" id="KW-1003">Cell membrane</keyword>
<reference evidence="13 14" key="1">
    <citation type="journal article" date="2016" name="Front. Microbiol.">
        <title>Genomic Resource of Rice Seed Associated Bacteria.</title>
        <authorList>
            <person name="Midha S."/>
            <person name="Bansal K."/>
            <person name="Sharma S."/>
            <person name="Kumar N."/>
            <person name="Patil P.P."/>
            <person name="Chaudhry V."/>
            <person name="Patil P.B."/>
        </authorList>
    </citation>
    <scope>NUCLEOTIDE SEQUENCE [LARGE SCALE GENOMIC DNA]</scope>
    <source>
        <strain evidence="13 14">NS355</strain>
    </source>
</reference>
<evidence type="ECO:0000256" key="5">
    <source>
        <dbReference type="ARBA" id="ARBA00022989"/>
    </source>
</evidence>
<dbReference type="GO" id="GO:0140114">
    <property type="term" value="P:cellular detoxification of fluoride"/>
    <property type="evidence" value="ECO:0007669"/>
    <property type="project" value="UniProtKB-UniRule"/>
</dbReference>
<dbReference type="NCBIfam" id="NF010791">
    <property type="entry name" value="PRK14195.1"/>
    <property type="match status" value="1"/>
</dbReference>
<evidence type="ECO:0000256" key="6">
    <source>
        <dbReference type="ARBA" id="ARBA00023053"/>
    </source>
</evidence>
<organism evidence="13 14">
    <name type="scientific">Sphingomonas yabuuchiae</name>
    <dbReference type="NCBI Taxonomy" id="172044"/>
    <lineage>
        <taxon>Bacteria</taxon>
        <taxon>Pseudomonadati</taxon>
        <taxon>Pseudomonadota</taxon>
        <taxon>Alphaproteobacteria</taxon>
        <taxon>Sphingomonadales</taxon>
        <taxon>Sphingomonadaceae</taxon>
        <taxon>Sphingomonas</taxon>
    </lineage>
</organism>
<evidence type="ECO:0000256" key="9">
    <source>
        <dbReference type="ARBA" id="ARBA00023303"/>
    </source>
</evidence>
<evidence type="ECO:0000256" key="8">
    <source>
        <dbReference type="ARBA" id="ARBA00023136"/>
    </source>
</evidence>
<evidence type="ECO:0000313" key="14">
    <source>
        <dbReference type="Proteomes" id="UP000073923"/>
    </source>
</evidence>
<feature type="transmembrane region" description="Helical" evidence="12">
    <location>
        <begin position="63"/>
        <end position="83"/>
    </location>
</feature>
<dbReference type="Pfam" id="PF02537">
    <property type="entry name" value="CRCB"/>
    <property type="match status" value="1"/>
</dbReference>
<keyword evidence="12" id="KW-0479">Metal-binding</keyword>
<keyword evidence="5 12" id="KW-1133">Transmembrane helix</keyword>
<proteinExistence type="inferred from homology"/>
<dbReference type="PANTHER" id="PTHR28259">
    <property type="entry name" value="FLUORIDE EXPORT PROTEIN 1-RELATED"/>
    <property type="match status" value="1"/>
</dbReference>
<keyword evidence="12" id="KW-0813">Transport</keyword>
<evidence type="ECO:0000256" key="12">
    <source>
        <dbReference type="HAMAP-Rule" id="MF_00454"/>
    </source>
</evidence>
<dbReference type="EMBL" id="LDTF01000068">
    <property type="protein sequence ID" value="KTT97134.1"/>
    <property type="molecule type" value="Genomic_DNA"/>
</dbReference>
<accession>A0A147IPJ2</accession>
<dbReference type="GO" id="GO:0046872">
    <property type="term" value="F:metal ion binding"/>
    <property type="evidence" value="ECO:0007669"/>
    <property type="project" value="UniProtKB-KW"/>
</dbReference>
<dbReference type="InterPro" id="IPR003691">
    <property type="entry name" value="FluC"/>
</dbReference>
<dbReference type="GO" id="GO:0005886">
    <property type="term" value="C:plasma membrane"/>
    <property type="evidence" value="ECO:0007669"/>
    <property type="project" value="UniProtKB-SubCell"/>
</dbReference>